<protein>
    <submittedName>
        <fullName evidence="3">Uncharacterized protein</fullName>
    </submittedName>
</protein>
<evidence type="ECO:0000256" key="1">
    <source>
        <dbReference type="SAM" id="MobiDB-lite"/>
    </source>
</evidence>
<keyword evidence="2" id="KW-0472">Membrane</keyword>
<reference evidence="3 4" key="1">
    <citation type="submission" date="2024-02" db="EMBL/GenBank/DDBJ databases">
        <authorList>
            <person name="Daric V."/>
            <person name="Darras S."/>
        </authorList>
    </citation>
    <scope>NUCLEOTIDE SEQUENCE [LARGE SCALE GENOMIC DNA]</scope>
</reference>
<comment type="caution">
    <text evidence="3">The sequence shown here is derived from an EMBL/GenBank/DDBJ whole genome shotgun (WGS) entry which is preliminary data.</text>
</comment>
<dbReference type="Proteomes" id="UP001642483">
    <property type="component" value="Unassembled WGS sequence"/>
</dbReference>
<sequence>MHQSPRSKMLLLLNGIPHRQVTRTSQPCARVRQLVTPRVLVPDILKRTHVDAYSGAHLVSSAIVGLRCMASLIYYIAIRGRISKAIFSKTCSNLWDAKKNTITSYHPSGNGRVPRNNGVSSHYLLCGRPLRLPLNLSRAGSLNDLHHHDLQRRIKLAERVARKTLDKRRPTVANHYNKKPTRASCDSFMDQSTHRAEVTSLPPMFNRYFCPCERPAETFRAAIAMREPSPSSQISKKERADTFQSGGEQDGLYDDIRENFTMNPSPVEVDCQMPRPQRSQRVGKLARFYPDVE</sequence>
<organism evidence="3 4">
    <name type="scientific">Clavelina lepadiformis</name>
    <name type="common">Light-bulb sea squirt</name>
    <name type="synonym">Ascidia lepadiformis</name>
    <dbReference type="NCBI Taxonomy" id="159417"/>
    <lineage>
        <taxon>Eukaryota</taxon>
        <taxon>Metazoa</taxon>
        <taxon>Chordata</taxon>
        <taxon>Tunicata</taxon>
        <taxon>Ascidiacea</taxon>
        <taxon>Aplousobranchia</taxon>
        <taxon>Clavelinidae</taxon>
        <taxon>Clavelina</taxon>
    </lineage>
</organism>
<feature type="transmembrane region" description="Helical" evidence="2">
    <location>
        <begin position="55"/>
        <end position="77"/>
    </location>
</feature>
<keyword evidence="2" id="KW-1133">Transmembrane helix</keyword>
<gene>
    <name evidence="3" type="ORF">CVLEPA_LOCUS8597</name>
</gene>
<evidence type="ECO:0000313" key="3">
    <source>
        <dbReference type="EMBL" id="CAK8678697.1"/>
    </source>
</evidence>
<name>A0ABP0FJU9_CLALP</name>
<evidence type="ECO:0000256" key="2">
    <source>
        <dbReference type="SAM" id="Phobius"/>
    </source>
</evidence>
<evidence type="ECO:0000313" key="4">
    <source>
        <dbReference type="Proteomes" id="UP001642483"/>
    </source>
</evidence>
<proteinExistence type="predicted"/>
<feature type="region of interest" description="Disordered" evidence="1">
    <location>
        <begin position="227"/>
        <end position="293"/>
    </location>
</feature>
<dbReference type="EMBL" id="CAWYQH010000057">
    <property type="protein sequence ID" value="CAK8678697.1"/>
    <property type="molecule type" value="Genomic_DNA"/>
</dbReference>
<keyword evidence="4" id="KW-1185">Reference proteome</keyword>
<accession>A0ABP0FJU9</accession>
<keyword evidence="2" id="KW-0812">Transmembrane</keyword>